<keyword evidence="2" id="KW-0677">Repeat</keyword>
<keyword evidence="4" id="KW-1133">Transmembrane helix</keyword>
<sequence length="329" mass="36009">MGSIVHILGVILCFWGSGFGDTLHGVGPCAVSRSKASFDCSGRGLAAIPRHIWTNVTSLDLSGNHLNLTRPETLKELQDLRRLVALNLSGNYLPLLAIEHVDNLPSLEILDLRRCQLVTIQDGALRGLPNLKMLFLGNNHLQSPISAGSPDLEGVPFVDVHDNLAFPFASEGLEQNLVMHRSFHRKLLTTETPVTSTAANGTDDNQRRPSGSWKYLVAVLVTAITISILIAVLAKCKVIHDYVASYRHSRLSEADATSQGDPASLEVGFSTQRGQGRRSHMAMSPEEVEEDDDGFIEDNYIQASDRERAERAAEETEDADVEEEVFTIG</sequence>
<dbReference type="SUPFAM" id="SSF52058">
    <property type="entry name" value="L domain-like"/>
    <property type="match status" value="1"/>
</dbReference>
<feature type="region of interest" description="Disordered" evidence="3">
    <location>
        <begin position="252"/>
        <end position="329"/>
    </location>
</feature>
<dbReference type="Gene3D" id="3.80.10.10">
    <property type="entry name" value="Ribonuclease Inhibitor"/>
    <property type="match status" value="1"/>
</dbReference>
<dbReference type="AlphaFoldDB" id="A0A6J2WU35"/>
<reference evidence="7 8" key="1">
    <citation type="submission" date="2025-04" db="UniProtKB">
        <authorList>
            <consortium name="RefSeq"/>
        </authorList>
    </citation>
    <scope>IDENTIFICATION</scope>
</reference>
<dbReference type="PANTHER" id="PTHR31450">
    <property type="entry name" value="LEUCINE-RICH REPEAT-CONTAINING PROTEIN 19 LRRC19 FAMILY MEMBER"/>
    <property type="match status" value="1"/>
</dbReference>
<feature type="compositionally biased region" description="Basic and acidic residues" evidence="3">
    <location>
        <begin position="304"/>
        <end position="314"/>
    </location>
</feature>
<dbReference type="Pfam" id="PF00560">
    <property type="entry name" value="LRR_1"/>
    <property type="match status" value="1"/>
</dbReference>
<feature type="compositionally biased region" description="Acidic residues" evidence="3">
    <location>
        <begin position="286"/>
        <end position="296"/>
    </location>
</feature>
<accession>A0A6J2WU35</accession>
<dbReference type="OrthoDB" id="676979at2759"/>
<dbReference type="SMART" id="SM00369">
    <property type="entry name" value="LRR_TYP"/>
    <property type="match status" value="2"/>
</dbReference>
<gene>
    <name evidence="7 8" type="primary">c14h1orf210</name>
</gene>
<evidence type="ECO:0000313" key="6">
    <source>
        <dbReference type="Proteomes" id="UP000504632"/>
    </source>
</evidence>
<dbReference type="PANTHER" id="PTHR31450:SF3">
    <property type="entry name" value="TYPE III ENDOSOME MEMBRANE PROTEIN TEMP"/>
    <property type="match status" value="1"/>
</dbReference>
<evidence type="ECO:0000313" key="7">
    <source>
        <dbReference type="RefSeq" id="XP_030647745.1"/>
    </source>
</evidence>
<keyword evidence="5" id="KW-0732">Signal</keyword>
<dbReference type="InterPro" id="IPR003591">
    <property type="entry name" value="Leu-rich_rpt_typical-subtyp"/>
</dbReference>
<evidence type="ECO:0000256" key="3">
    <source>
        <dbReference type="SAM" id="MobiDB-lite"/>
    </source>
</evidence>
<evidence type="ECO:0000256" key="2">
    <source>
        <dbReference type="ARBA" id="ARBA00022737"/>
    </source>
</evidence>
<name>A0A6J2WU35_CHACN</name>
<keyword evidence="4" id="KW-0812">Transmembrane</keyword>
<feature type="chain" id="PRO_5044642799" evidence="5">
    <location>
        <begin position="21"/>
        <end position="329"/>
    </location>
</feature>
<evidence type="ECO:0000313" key="8">
    <source>
        <dbReference type="RefSeq" id="XP_030647746.1"/>
    </source>
</evidence>
<evidence type="ECO:0000256" key="5">
    <source>
        <dbReference type="SAM" id="SignalP"/>
    </source>
</evidence>
<protein>
    <submittedName>
        <fullName evidence="7 8">Type III endosome membrane protein TEMP</fullName>
    </submittedName>
</protein>
<dbReference type="GeneID" id="115827991"/>
<dbReference type="RefSeq" id="XP_030647745.1">
    <property type="nucleotide sequence ID" value="XM_030791885.1"/>
</dbReference>
<feature type="signal peptide" evidence="5">
    <location>
        <begin position="1"/>
        <end position="20"/>
    </location>
</feature>
<dbReference type="CTD" id="129810728"/>
<feature type="compositionally biased region" description="Acidic residues" evidence="3">
    <location>
        <begin position="315"/>
        <end position="329"/>
    </location>
</feature>
<dbReference type="InterPro" id="IPR001611">
    <property type="entry name" value="Leu-rich_rpt"/>
</dbReference>
<proteinExistence type="predicted"/>
<dbReference type="RefSeq" id="XP_030647746.1">
    <property type="nucleotide sequence ID" value="XM_030791886.1"/>
</dbReference>
<evidence type="ECO:0000256" key="4">
    <source>
        <dbReference type="SAM" id="Phobius"/>
    </source>
</evidence>
<dbReference type="Pfam" id="PF13855">
    <property type="entry name" value="LRR_8"/>
    <property type="match status" value="1"/>
</dbReference>
<organism evidence="6 8">
    <name type="scientific">Chanos chanos</name>
    <name type="common">Milkfish</name>
    <name type="synonym">Mugil chanos</name>
    <dbReference type="NCBI Taxonomy" id="29144"/>
    <lineage>
        <taxon>Eukaryota</taxon>
        <taxon>Metazoa</taxon>
        <taxon>Chordata</taxon>
        <taxon>Craniata</taxon>
        <taxon>Vertebrata</taxon>
        <taxon>Euteleostomi</taxon>
        <taxon>Actinopterygii</taxon>
        <taxon>Neopterygii</taxon>
        <taxon>Teleostei</taxon>
        <taxon>Ostariophysi</taxon>
        <taxon>Gonorynchiformes</taxon>
        <taxon>Chanidae</taxon>
        <taxon>Chanos</taxon>
    </lineage>
</organism>
<keyword evidence="4" id="KW-0472">Membrane</keyword>
<dbReference type="Proteomes" id="UP000504632">
    <property type="component" value="Chromosome 14"/>
</dbReference>
<feature type="transmembrane region" description="Helical" evidence="4">
    <location>
        <begin position="213"/>
        <end position="234"/>
    </location>
</feature>
<dbReference type="Pfam" id="PF15176">
    <property type="entry name" value="LRR19-TM"/>
    <property type="match status" value="1"/>
</dbReference>
<keyword evidence="6" id="KW-1185">Reference proteome</keyword>
<keyword evidence="1" id="KW-0433">Leucine-rich repeat</keyword>
<dbReference type="InterPro" id="IPR032675">
    <property type="entry name" value="LRR_dom_sf"/>
</dbReference>
<evidence type="ECO:0000256" key="1">
    <source>
        <dbReference type="ARBA" id="ARBA00022614"/>
    </source>
</evidence>